<keyword evidence="3" id="KW-1185">Reference proteome</keyword>
<dbReference type="SUPFAM" id="SSF53448">
    <property type="entry name" value="Nucleotide-diphospho-sugar transferases"/>
    <property type="match status" value="1"/>
</dbReference>
<accession>A0AAU6WR04</accession>
<dbReference type="EMBL" id="CP154834">
    <property type="protein sequence ID" value="XAO75244.1"/>
    <property type="molecule type" value="Genomic_DNA"/>
</dbReference>
<evidence type="ECO:0000313" key="2">
    <source>
        <dbReference type="EMBL" id="XAO75244.1"/>
    </source>
</evidence>
<dbReference type="PANTHER" id="PTHR22916:SF3">
    <property type="entry name" value="UDP-GLCNAC:BETAGAL BETA-1,3-N-ACETYLGLUCOSAMINYLTRANSFERASE-LIKE PROTEIN 1"/>
    <property type="match status" value="1"/>
</dbReference>
<dbReference type="PANTHER" id="PTHR22916">
    <property type="entry name" value="GLYCOSYLTRANSFERASE"/>
    <property type="match status" value="1"/>
</dbReference>
<dbReference type="AlphaFoldDB" id="A0AAU6WR04"/>
<dbReference type="GO" id="GO:0016758">
    <property type="term" value="F:hexosyltransferase activity"/>
    <property type="evidence" value="ECO:0007669"/>
    <property type="project" value="UniProtKB-ARBA"/>
</dbReference>
<dbReference type="Gene3D" id="3.90.550.10">
    <property type="entry name" value="Spore Coat Polysaccharide Biosynthesis Protein SpsA, Chain A"/>
    <property type="match status" value="1"/>
</dbReference>
<dbReference type="RefSeq" id="WP_345767037.1">
    <property type="nucleotide sequence ID" value="NZ_CP154834.1"/>
</dbReference>
<organism evidence="2 3">
    <name type="scientific">Chryseobacterium endophyticum</name>
    <dbReference type="NCBI Taxonomy" id="1854762"/>
    <lineage>
        <taxon>Bacteria</taxon>
        <taxon>Pseudomonadati</taxon>
        <taxon>Bacteroidota</taxon>
        <taxon>Flavobacteriia</taxon>
        <taxon>Flavobacteriales</taxon>
        <taxon>Weeksellaceae</taxon>
        <taxon>Chryseobacterium group</taxon>
        <taxon>Chryseobacterium</taxon>
    </lineage>
</organism>
<dbReference type="Proteomes" id="UP001463665">
    <property type="component" value="Chromosome"/>
</dbReference>
<keyword evidence="2" id="KW-0808">Transferase</keyword>
<dbReference type="EC" id="2.4.-.-" evidence="2"/>
<evidence type="ECO:0000313" key="3">
    <source>
        <dbReference type="Proteomes" id="UP001463665"/>
    </source>
</evidence>
<keyword evidence="2" id="KW-0328">Glycosyltransferase</keyword>
<name>A0AAU6WR04_9FLAO</name>
<gene>
    <name evidence="2" type="ORF">AAFP95_04565</name>
</gene>
<sequence length="279" mass="32410">MKISVALCTYNGEQYLSEQLDSILSQTKPVDEVVICDDGSGDKTLQILSDYQAKYPGLFRIFQNETNLGFIKNFEKAIQLCENPIIIISDQDDIWENSKVAETVDFFEKNPQFDGVFHDLKLIDGQIRQPSYLNWKGISHKDVITEIENHILFEALVRKGSFILGCALAIRKEALQKYGMQDFPIAHDYYIVQKLSSKNKLGFIPASLSSYRLHPNQVYGLRYKSEKLEEKKMTDTEKYFKENVWLYTKILERFKEINPGEDEKKTAIYSKFIKKEMLI</sequence>
<protein>
    <submittedName>
        <fullName evidence="2">Glycosyltransferase</fullName>
        <ecNumber evidence="2">2.4.-.-</ecNumber>
    </submittedName>
</protein>
<dbReference type="Pfam" id="PF00535">
    <property type="entry name" value="Glycos_transf_2"/>
    <property type="match status" value="1"/>
</dbReference>
<dbReference type="InterPro" id="IPR029044">
    <property type="entry name" value="Nucleotide-diphossugar_trans"/>
</dbReference>
<proteinExistence type="predicted"/>
<dbReference type="InterPro" id="IPR001173">
    <property type="entry name" value="Glyco_trans_2-like"/>
</dbReference>
<feature type="domain" description="Glycosyltransferase 2-like" evidence="1">
    <location>
        <begin position="4"/>
        <end position="178"/>
    </location>
</feature>
<evidence type="ECO:0000259" key="1">
    <source>
        <dbReference type="Pfam" id="PF00535"/>
    </source>
</evidence>
<reference evidence="2 3" key="1">
    <citation type="submission" date="2024-04" db="EMBL/GenBank/DDBJ databases">
        <title>Genome sequencing and assembly of rice foliar adapted Chryseobacterium endophyticum OsEnb-ALM-A6.</title>
        <authorList>
            <person name="Kumar S."/>
            <person name="Javed M."/>
            <person name="Chouhan V."/>
            <person name="Charishma K."/>
            <person name="Patel A."/>
            <person name="Kumar M."/>
            <person name="Sahu K.P."/>
            <person name="Kumar A."/>
        </authorList>
    </citation>
    <scope>NUCLEOTIDE SEQUENCE [LARGE SCALE GENOMIC DNA]</scope>
    <source>
        <strain evidence="2 3">OsEnb-ALM-A6</strain>
    </source>
</reference>